<feature type="transmembrane region" description="Helical" evidence="1">
    <location>
        <begin position="228"/>
        <end position="254"/>
    </location>
</feature>
<proteinExistence type="predicted"/>
<dbReference type="SUPFAM" id="SSF49265">
    <property type="entry name" value="Fibronectin type III"/>
    <property type="match status" value="1"/>
</dbReference>
<evidence type="ECO:0000256" key="1">
    <source>
        <dbReference type="SAM" id="Phobius"/>
    </source>
</evidence>
<dbReference type="CDD" id="cd00063">
    <property type="entry name" value="FN3"/>
    <property type="match status" value="1"/>
</dbReference>
<feature type="domain" description="Fibronectin type-III" evidence="2">
    <location>
        <begin position="12"/>
        <end position="116"/>
    </location>
</feature>
<dbReference type="Proteomes" id="UP001174909">
    <property type="component" value="Unassembled WGS sequence"/>
</dbReference>
<accession>A0AA35XFD3</accession>
<dbReference type="Pfam" id="PF00041">
    <property type="entry name" value="fn3"/>
    <property type="match status" value="1"/>
</dbReference>
<dbReference type="AlphaFoldDB" id="A0AA35XFD3"/>
<dbReference type="SMART" id="SM00060">
    <property type="entry name" value="FN3"/>
    <property type="match status" value="1"/>
</dbReference>
<dbReference type="InterPro" id="IPR013783">
    <property type="entry name" value="Ig-like_fold"/>
</dbReference>
<dbReference type="EMBL" id="CASHTH010003857">
    <property type="protein sequence ID" value="CAI8050351.1"/>
    <property type="molecule type" value="Genomic_DNA"/>
</dbReference>
<reference evidence="3" key="1">
    <citation type="submission" date="2023-03" db="EMBL/GenBank/DDBJ databases">
        <authorList>
            <person name="Steffen K."/>
            <person name="Cardenas P."/>
        </authorList>
    </citation>
    <scope>NUCLEOTIDE SEQUENCE</scope>
</reference>
<evidence type="ECO:0000313" key="4">
    <source>
        <dbReference type="Proteomes" id="UP001174909"/>
    </source>
</evidence>
<keyword evidence="1" id="KW-0472">Membrane</keyword>
<dbReference type="InterPro" id="IPR036116">
    <property type="entry name" value="FN3_sf"/>
</dbReference>
<protein>
    <recommendedName>
        <fullName evidence="2">Fibronectin type-III domain-containing protein</fullName>
    </recommendedName>
</protein>
<keyword evidence="4" id="KW-1185">Reference proteome</keyword>
<keyword evidence="1" id="KW-1133">Transmembrane helix</keyword>
<dbReference type="InterPro" id="IPR003961">
    <property type="entry name" value="FN3_dom"/>
</dbReference>
<evidence type="ECO:0000313" key="3">
    <source>
        <dbReference type="EMBL" id="CAI8050351.1"/>
    </source>
</evidence>
<keyword evidence="1" id="KW-0812">Transmembrane</keyword>
<organism evidence="3 4">
    <name type="scientific">Geodia barretti</name>
    <name type="common">Barrett's horny sponge</name>
    <dbReference type="NCBI Taxonomy" id="519541"/>
    <lineage>
        <taxon>Eukaryota</taxon>
        <taxon>Metazoa</taxon>
        <taxon>Porifera</taxon>
        <taxon>Demospongiae</taxon>
        <taxon>Heteroscleromorpha</taxon>
        <taxon>Tetractinellida</taxon>
        <taxon>Astrophorina</taxon>
        <taxon>Geodiidae</taxon>
        <taxon>Geodia</taxon>
    </lineage>
</organism>
<sequence>MPFVVFIAPQTAPSNLTGSRTSATTASVEWDWIRWEDLRGWLVDYEIGYGSVMMSAHQQCPANDCSYTETLSVDNEGEHELTGLDPGLQYCVRLAGRTSAGAGPFSHKLIPWYENSVFMVALERPNCREWIAKDSTEIVADLARAFSLGIKLTCNCTFPSNYIADIQLTCQNEVLIVTGKIIGTQEKESAGVLDDFEMWLSSRPTITAKGEELKLVQNESPENHFPGYIIIGVAAGVLIALVLAVLVAIVVVWYRQR</sequence>
<evidence type="ECO:0000259" key="2">
    <source>
        <dbReference type="PROSITE" id="PS50853"/>
    </source>
</evidence>
<comment type="caution">
    <text evidence="3">The sequence shown here is derived from an EMBL/GenBank/DDBJ whole genome shotgun (WGS) entry which is preliminary data.</text>
</comment>
<gene>
    <name evidence="3" type="ORF">GBAR_LOCUS27655</name>
</gene>
<name>A0AA35XFD3_GEOBA</name>
<dbReference type="PROSITE" id="PS50853">
    <property type="entry name" value="FN3"/>
    <property type="match status" value="1"/>
</dbReference>
<dbReference type="Gene3D" id="2.60.40.10">
    <property type="entry name" value="Immunoglobulins"/>
    <property type="match status" value="1"/>
</dbReference>